<dbReference type="CDD" id="cd00761">
    <property type="entry name" value="Glyco_tranf_GTA_type"/>
    <property type="match status" value="1"/>
</dbReference>
<feature type="non-terminal residue" evidence="2">
    <location>
        <position position="272"/>
    </location>
</feature>
<dbReference type="InterPro" id="IPR029044">
    <property type="entry name" value="Nucleotide-diphossugar_trans"/>
</dbReference>
<dbReference type="InterPro" id="IPR001173">
    <property type="entry name" value="Glyco_trans_2-like"/>
</dbReference>
<proteinExistence type="predicted"/>
<dbReference type="SUPFAM" id="SSF53448">
    <property type="entry name" value="Nucleotide-diphospho-sugar transferases"/>
    <property type="match status" value="1"/>
</dbReference>
<evidence type="ECO:0000313" key="2">
    <source>
        <dbReference type="EMBL" id="OEF29492.1"/>
    </source>
</evidence>
<keyword evidence="3" id="KW-1185">Reference proteome</keyword>
<organism evidence="2 3">
    <name type="scientific">Vibrio rumoiensis 1S-45</name>
    <dbReference type="NCBI Taxonomy" id="1188252"/>
    <lineage>
        <taxon>Bacteria</taxon>
        <taxon>Pseudomonadati</taxon>
        <taxon>Pseudomonadota</taxon>
        <taxon>Gammaproteobacteria</taxon>
        <taxon>Vibrionales</taxon>
        <taxon>Vibrionaceae</taxon>
        <taxon>Vibrio</taxon>
    </lineage>
</organism>
<gene>
    <name evidence="2" type="ORF">A1QC_04410</name>
</gene>
<dbReference type="EMBL" id="AJYK02000008">
    <property type="protein sequence ID" value="OEF29492.1"/>
    <property type="molecule type" value="Genomic_DNA"/>
</dbReference>
<dbReference type="Pfam" id="PF00535">
    <property type="entry name" value="Glycos_transf_2"/>
    <property type="match status" value="1"/>
</dbReference>
<dbReference type="AlphaFoldDB" id="A0A1E5E643"/>
<name>A0A1E5E643_9VIBR</name>
<protein>
    <recommendedName>
        <fullName evidence="1">Glycosyltransferase 2-like domain-containing protein</fullName>
    </recommendedName>
</protein>
<dbReference type="STRING" id="1188252.A1QC_04410"/>
<sequence length="272" mass="31699">MSDNNLALAIPTYNRCDILAENLLNMMPELNRFNIPVYISDDSSNNETRDMISDFKKSYPYIYYYRNTPSLGHDDNCYKTLSLPNEKYIWYLGDSMIIKPGSVEAILKLIRNNSYDFIITNSENRGLSLKTGLLTDKNKVFSDLAWHLTLTGACIYSKDIIKKHKNIDYFKNFPQTSIILKSICQDCKLYYLNEFGTALNVKKVSYWNDNVFDVFAKDWVKFIRCIQKYCDENFDATEVIKSHSKNTGIFGVSNLINYRISGVLNFRKYTKY</sequence>
<dbReference type="RefSeq" id="WP_017026688.1">
    <property type="nucleotide sequence ID" value="NZ_AJYK02000008.1"/>
</dbReference>
<comment type="caution">
    <text evidence="2">The sequence shown here is derived from an EMBL/GenBank/DDBJ whole genome shotgun (WGS) entry which is preliminary data.</text>
</comment>
<evidence type="ECO:0000313" key="3">
    <source>
        <dbReference type="Proteomes" id="UP000094070"/>
    </source>
</evidence>
<reference evidence="2 3" key="1">
    <citation type="journal article" date="2012" name="Science">
        <title>Ecological populations of bacteria act as socially cohesive units of antibiotic production and resistance.</title>
        <authorList>
            <person name="Cordero O.X."/>
            <person name="Wildschutte H."/>
            <person name="Kirkup B."/>
            <person name="Proehl S."/>
            <person name="Ngo L."/>
            <person name="Hussain F."/>
            <person name="Le Roux F."/>
            <person name="Mincer T."/>
            <person name="Polz M.F."/>
        </authorList>
    </citation>
    <scope>NUCLEOTIDE SEQUENCE [LARGE SCALE GENOMIC DNA]</scope>
    <source>
        <strain evidence="2 3">1S-45</strain>
    </source>
</reference>
<dbReference type="OrthoDB" id="5605222at2"/>
<evidence type="ECO:0000259" key="1">
    <source>
        <dbReference type="Pfam" id="PF00535"/>
    </source>
</evidence>
<accession>A0A1E5E643</accession>
<dbReference type="Gene3D" id="3.90.550.10">
    <property type="entry name" value="Spore Coat Polysaccharide Biosynthesis Protein SpsA, Chain A"/>
    <property type="match status" value="1"/>
</dbReference>
<feature type="domain" description="Glycosyltransferase 2-like" evidence="1">
    <location>
        <begin position="9"/>
        <end position="132"/>
    </location>
</feature>
<dbReference type="Proteomes" id="UP000094070">
    <property type="component" value="Unassembled WGS sequence"/>
</dbReference>